<protein>
    <submittedName>
        <fullName evidence="2">DUF3783 domain-containing protein</fullName>
    </submittedName>
</protein>
<feature type="region of interest" description="Disordered" evidence="1">
    <location>
        <begin position="125"/>
        <end position="145"/>
    </location>
</feature>
<sequence length="145" mass="16032">MKLTGHTILCYGLNTEKGKKIKTAALLLGIRVKSVDPSRYGEAIGSLLGKPVEVQEETEEEQGVQISEEMMVMAGFNSRTLDHFLEQLKRRGIPGVVLKAVVTPHNVSWSSRRLYRELCGEREAYRQGNAVPEATGGKDESDSND</sequence>
<name>A0AAE3E9M8_9FIRM</name>
<evidence type="ECO:0000256" key="1">
    <source>
        <dbReference type="SAM" id="MobiDB-lite"/>
    </source>
</evidence>
<comment type="caution">
    <text evidence="2">The sequence shown here is derived from an EMBL/GenBank/DDBJ whole genome shotgun (WGS) entry which is preliminary data.</text>
</comment>
<accession>A0AAE3E9M8</accession>
<proteinExistence type="predicted"/>
<evidence type="ECO:0000313" key="2">
    <source>
        <dbReference type="EMBL" id="MCC2230744.1"/>
    </source>
</evidence>
<dbReference type="EMBL" id="JAJEQR010000016">
    <property type="protein sequence ID" value="MCC2230744.1"/>
    <property type="molecule type" value="Genomic_DNA"/>
</dbReference>
<keyword evidence="3" id="KW-1185">Reference proteome</keyword>
<dbReference type="Proteomes" id="UP001198182">
    <property type="component" value="Unassembled WGS sequence"/>
</dbReference>
<reference evidence="2" key="1">
    <citation type="submission" date="2021-10" db="EMBL/GenBank/DDBJ databases">
        <title>Anaerobic single-cell dispensing facilitates the cultivation of human gut bacteria.</title>
        <authorList>
            <person name="Afrizal A."/>
        </authorList>
    </citation>
    <scope>NUCLEOTIDE SEQUENCE</scope>
    <source>
        <strain evidence="2">CLA-AA-H215</strain>
    </source>
</reference>
<feature type="compositionally biased region" description="Basic and acidic residues" evidence="1">
    <location>
        <begin position="136"/>
        <end position="145"/>
    </location>
</feature>
<dbReference type="InterPro" id="IPR016621">
    <property type="entry name" value="UCP014543"/>
</dbReference>
<dbReference type="AlphaFoldDB" id="A0AAE3E9M8"/>
<evidence type="ECO:0000313" key="3">
    <source>
        <dbReference type="Proteomes" id="UP001198182"/>
    </source>
</evidence>
<gene>
    <name evidence="2" type="ORF">LKD81_06980</name>
</gene>
<dbReference type="Pfam" id="PF12646">
    <property type="entry name" value="DUF3783"/>
    <property type="match status" value="1"/>
</dbReference>
<organism evidence="2 3">
    <name type="scientific">Hominifimenecus microfluidus</name>
    <dbReference type="NCBI Taxonomy" id="2885348"/>
    <lineage>
        <taxon>Bacteria</taxon>
        <taxon>Bacillati</taxon>
        <taxon>Bacillota</taxon>
        <taxon>Clostridia</taxon>
        <taxon>Lachnospirales</taxon>
        <taxon>Lachnospiraceae</taxon>
        <taxon>Hominifimenecus</taxon>
    </lineage>
</organism>
<dbReference type="RefSeq" id="WP_308453382.1">
    <property type="nucleotide sequence ID" value="NZ_JAJEQR010000016.1"/>
</dbReference>